<evidence type="ECO:0000256" key="1">
    <source>
        <dbReference type="SAM" id="SignalP"/>
    </source>
</evidence>
<feature type="chain" id="PRO_5035717284" evidence="1">
    <location>
        <begin position="22"/>
        <end position="79"/>
    </location>
</feature>
<reference evidence="2" key="1">
    <citation type="submission" date="2022-03" db="EMBL/GenBank/DDBJ databases">
        <authorList>
            <person name="Lindestad O."/>
        </authorList>
    </citation>
    <scope>NUCLEOTIDE SEQUENCE</scope>
</reference>
<keyword evidence="3" id="KW-1185">Reference proteome</keyword>
<accession>A0A8S4QKA1</accession>
<keyword evidence="1" id="KW-0732">Signal</keyword>
<dbReference type="EMBL" id="CAKXAJ010012689">
    <property type="protein sequence ID" value="CAH2215752.1"/>
    <property type="molecule type" value="Genomic_DNA"/>
</dbReference>
<evidence type="ECO:0000313" key="2">
    <source>
        <dbReference type="EMBL" id="CAH2215752.1"/>
    </source>
</evidence>
<dbReference type="OrthoDB" id="2347980at2759"/>
<protein>
    <submittedName>
        <fullName evidence="2">Jg19245 protein</fullName>
    </submittedName>
</protein>
<feature type="signal peptide" evidence="1">
    <location>
        <begin position="1"/>
        <end position="21"/>
    </location>
</feature>
<dbReference type="AlphaFoldDB" id="A0A8S4QKA1"/>
<evidence type="ECO:0000313" key="3">
    <source>
        <dbReference type="Proteomes" id="UP000838756"/>
    </source>
</evidence>
<comment type="caution">
    <text evidence="2">The sequence shown here is derived from an EMBL/GenBank/DDBJ whole genome shotgun (WGS) entry which is preliminary data.</text>
</comment>
<organism evidence="2 3">
    <name type="scientific">Pararge aegeria aegeria</name>
    <dbReference type="NCBI Taxonomy" id="348720"/>
    <lineage>
        <taxon>Eukaryota</taxon>
        <taxon>Metazoa</taxon>
        <taxon>Ecdysozoa</taxon>
        <taxon>Arthropoda</taxon>
        <taxon>Hexapoda</taxon>
        <taxon>Insecta</taxon>
        <taxon>Pterygota</taxon>
        <taxon>Neoptera</taxon>
        <taxon>Endopterygota</taxon>
        <taxon>Lepidoptera</taxon>
        <taxon>Glossata</taxon>
        <taxon>Ditrysia</taxon>
        <taxon>Papilionoidea</taxon>
        <taxon>Nymphalidae</taxon>
        <taxon>Satyrinae</taxon>
        <taxon>Satyrini</taxon>
        <taxon>Parargina</taxon>
        <taxon>Pararge</taxon>
    </lineage>
</organism>
<gene>
    <name evidence="2" type="primary">jg19245</name>
    <name evidence="2" type="ORF">PAEG_LOCUS3838</name>
</gene>
<dbReference type="Proteomes" id="UP000838756">
    <property type="component" value="Unassembled WGS sequence"/>
</dbReference>
<sequence length="79" mass="8715">MYTILTRIALVIRVILQLSVGMSPVRRGCSCGVATRVDAARLRRLGDALGFCVDALHRDMRYLLDSGACESSQAKQLYI</sequence>
<proteinExistence type="predicted"/>
<name>A0A8S4QKA1_9NEOP</name>